<evidence type="ECO:0000256" key="1">
    <source>
        <dbReference type="ARBA" id="ARBA00009437"/>
    </source>
</evidence>
<dbReference type="EnsemblBacteria" id="ABC23057">
    <property type="protein sequence ID" value="ABC23057"/>
    <property type="gene ID" value="Rru_A2257"/>
</dbReference>
<dbReference type="Gene3D" id="1.10.10.10">
    <property type="entry name" value="Winged helix-like DNA-binding domain superfamily/Winged helix DNA-binding domain"/>
    <property type="match status" value="1"/>
</dbReference>
<dbReference type="CDD" id="cd08422">
    <property type="entry name" value="PBP2_CrgA_like"/>
    <property type="match status" value="1"/>
</dbReference>
<dbReference type="GO" id="GO:0043565">
    <property type="term" value="F:sequence-specific DNA binding"/>
    <property type="evidence" value="ECO:0007669"/>
    <property type="project" value="TreeGrafter"/>
</dbReference>
<keyword evidence="2" id="KW-0805">Transcription regulation</keyword>
<dbReference type="AlphaFoldDB" id="Q2RS38"/>
<dbReference type="InterPro" id="IPR000847">
    <property type="entry name" value="LysR_HTH_N"/>
</dbReference>
<protein>
    <submittedName>
        <fullName evidence="6">Transcriptional regulator, LysR family</fullName>
    </submittedName>
</protein>
<gene>
    <name evidence="6" type="ordered locus">Rru_A2257</name>
</gene>
<sequence length="304" mass="33520">MDILSGMRLLSRVVEAGSFSEAGRLLGMAPSSVSRQVSALEDTLGTQLLNRTTRRLSLTEAGGLFHDRALRILADVEDATRVVSSLESAPRGTLKLNVPVGFGNYHVAPALPLFLARYPDLTVDLTLSDHFIDLIEEGVDVAVRIGALRDSSLVARRLADNRRMVYGSPDYLRRMGTPETPHDLTAHRCIAYRYRPGPQGWLFERDGIRLDITVTGPLTANNSESLHKMILGGSGLAMLPTWMAYSDVKSGLLVPLLGDWTMSPTSLESAIHVVYPESRHLSAKVRAFIDFMADHIGKPPYWER</sequence>
<evidence type="ECO:0000256" key="4">
    <source>
        <dbReference type="ARBA" id="ARBA00023163"/>
    </source>
</evidence>
<dbReference type="Proteomes" id="UP000001929">
    <property type="component" value="Chromosome"/>
</dbReference>
<feature type="domain" description="HTH lysR-type" evidence="5">
    <location>
        <begin position="1"/>
        <end position="59"/>
    </location>
</feature>
<dbReference type="EMBL" id="CP000230">
    <property type="protein sequence ID" value="ABC23057.1"/>
    <property type="molecule type" value="Genomic_DNA"/>
</dbReference>
<name>Q2RS38_RHORT</name>
<dbReference type="SUPFAM" id="SSF46785">
    <property type="entry name" value="Winged helix' DNA-binding domain"/>
    <property type="match status" value="1"/>
</dbReference>
<proteinExistence type="inferred from homology"/>
<dbReference type="FunFam" id="1.10.10.10:FF:000001">
    <property type="entry name" value="LysR family transcriptional regulator"/>
    <property type="match status" value="1"/>
</dbReference>
<dbReference type="PhylomeDB" id="Q2RS38"/>
<dbReference type="PATRIC" id="fig|269796.9.peg.2355"/>
<dbReference type="Pfam" id="PF00126">
    <property type="entry name" value="HTH_1"/>
    <property type="match status" value="1"/>
</dbReference>
<dbReference type="InterPro" id="IPR005119">
    <property type="entry name" value="LysR_subst-bd"/>
</dbReference>
<comment type="similarity">
    <text evidence="1">Belongs to the LysR transcriptional regulatory family.</text>
</comment>
<reference evidence="6 7" key="1">
    <citation type="journal article" date="2011" name="Stand. Genomic Sci.">
        <title>Complete genome sequence of Rhodospirillum rubrum type strain (S1).</title>
        <authorList>
            <person name="Munk A.C."/>
            <person name="Copeland A."/>
            <person name="Lucas S."/>
            <person name="Lapidus A."/>
            <person name="Del Rio T.G."/>
            <person name="Barry K."/>
            <person name="Detter J.C."/>
            <person name="Hammon N."/>
            <person name="Israni S."/>
            <person name="Pitluck S."/>
            <person name="Brettin T."/>
            <person name="Bruce D."/>
            <person name="Han C."/>
            <person name="Tapia R."/>
            <person name="Gilna P."/>
            <person name="Schmutz J."/>
            <person name="Larimer F."/>
            <person name="Land M."/>
            <person name="Kyrpides N.C."/>
            <person name="Mavromatis K."/>
            <person name="Richardson P."/>
            <person name="Rohde M."/>
            <person name="Goker M."/>
            <person name="Klenk H.P."/>
            <person name="Zhang Y."/>
            <person name="Roberts G.P."/>
            <person name="Reslewic S."/>
            <person name="Schwartz D.C."/>
        </authorList>
    </citation>
    <scope>NUCLEOTIDE SEQUENCE [LARGE SCALE GENOMIC DNA]</scope>
    <source>
        <strain evidence="7">ATCC 11170 / ATH 1.1.1 / DSM 467 / LMG 4362 / NCIMB 8255 / S1</strain>
    </source>
</reference>
<dbReference type="SUPFAM" id="SSF53850">
    <property type="entry name" value="Periplasmic binding protein-like II"/>
    <property type="match status" value="1"/>
</dbReference>
<evidence type="ECO:0000313" key="6">
    <source>
        <dbReference type="EMBL" id="ABC23057.1"/>
    </source>
</evidence>
<dbReference type="KEGG" id="rru:Rru_A2257"/>
<dbReference type="RefSeq" id="WP_011389912.1">
    <property type="nucleotide sequence ID" value="NC_007643.1"/>
</dbReference>
<keyword evidence="7" id="KW-1185">Reference proteome</keyword>
<dbReference type="InterPro" id="IPR058163">
    <property type="entry name" value="LysR-type_TF_proteobact-type"/>
</dbReference>
<dbReference type="FunFam" id="3.40.190.290:FF:000001">
    <property type="entry name" value="Transcriptional regulator, LysR family"/>
    <property type="match status" value="1"/>
</dbReference>
<dbReference type="PANTHER" id="PTHR30537:SF5">
    <property type="entry name" value="HTH-TYPE TRANSCRIPTIONAL ACTIVATOR TTDR-RELATED"/>
    <property type="match status" value="1"/>
</dbReference>
<dbReference type="HOGENOM" id="CLU_039613_16_0_5"/>
<dbReference type="PANTHER" id="PTHR30537">
    <property type="entry name" value="HTH-TYPE TRANSCRIPTIONAL REGULATOR"/>
    <property type="match status" value="1"/>
</dbReference>
<keyword evidence="3" id="KW-0238">DNA-binding</keyword>
<dbReference type="Gene3D" id="3.40.190.290">
    <property type="match status" value="1"/>
</dbReference>
<accession>Q2RS38</accession>
<evidence type="ECO:0000259" key="5">
    <source>
        <dbReference type="PROSITE" id="PS50931"/>
    </source>
</evidence>
<dbReference type="InterPro" id="IPR036390">
    <property type="entry name" value="WH_DNA-bd_sf"/>
</dbReference>
<dbReference type="GO" id="GO:0006351">
    <property type="term" value="P:DNA-templated transcription"/>
    <property type="evidence" value="ECO:0007669"/>
    <property type="project" value="TreeGrafter"/>
</dbReference>
<dbReference type="STRING" id="269796.Rru_A2257"/>
<evidence type="ECO:0000256" key="2">
    <source>
        <dbReference type="ARBA" id="ARBA00023015"/>
    </source>
</evidence>
<evidence type="ECO:0000256" key="3">
    <source>
        <dbReference type="ARBA" id="ARBA00023125"/>
    </source>
</evidence>
<organism evidence="6 7">
    <name type="scientific">Rhodospirillum rubrum (strain ATCC 11170 / ATH 1.1.1 / DSM 467 / LMG 4362 / NCIMB 8255 / S1)</name>
    <dbReference type="NCBI Taxonomy" id="269796"/>
    <lineage>
        <taxon>Bacteria</taxon>
        <taxon>Pseudomonadati</taxon>
        <taxon>Pseudomonadota</taxon>
        <taxon>Alphaproteobacteria</taxon>
        <taxon>Rhodospirillales</taxon>
        <taxon>Rhodospirillaceae</taxon>
        <taxon>Rhodospirillum</taxon>
    </lineage>
</organism>
<evidence type="ECO:0000313" key="7">
    <source>
        <dbReference type="Proteomes" id="UP000001929"/>
    </source>
</evidence>
<dbReference type="GO" id="GO:0003700">
    <property type="term" value="F:DNA-binding transcription factor activity"/>
    <property type="evidence" value="ECO:0007669"/>
    <property type="project" value="InterPro"/>
</dbReference>
<keyword evidence="4" id="KW-0804">Transcription</keyword>
<dbReference type="InterPro" id="IPR036388">
    <property type="entry name" value="WH-like_DNA-bd_sf"/>
</dbReference>
<dbReference type="eggNOG" id="COG0583">
    <property type="taxonomic scope" value="Bacteria"/>
</dbReference>
<dbReference type="PROSITE" id="PS50931">
    <property type="entry name" value="HTH_LYSR"/>
    <property type="match status" value="1"/>
</dbReference>
<dbReference type="Pfam" id="PF03466">
    <property type="entry name" value="LysR_substrate"/>
    <property type="match status" value="1"/>
</dbReference>